<evidence type="ECO:0000259" key="2">
    <source>
        <dbReference type="Pfam" id="PF18492"/>
    </source>
</evidence>
<sequence length="157" mass="16911">MKLMKTVVLMSLSSAFMVTSVMAQEPLLKPVEAVGNAPLLASKSYKQYRVDSSEIDSAQVSDRAAGRLIAGTKVVNTLSGEPGEVSGIVAVLINDQNIDALAQQFGLAVERRYDRLNLALLKAEAGTDMLQLRRDMMGVDGISGVDIEIVEQLRSTQ</sequence>
<dbReference type="OrthoDB" id="6238961at2"/>
<dbReference type="EMBL" id="SNXI01000002">
    <property type="protein sequence ID" value="TDP40257.1"/>
    <property type="molecule type" value="Genomic_DNA"/>
</dbReference>
<gene>
    <name evidence="3" type="ORF">DEU29_102157</name>
</gene>
<feature type="signal peptide" evidence="1">
    <location>
        <begin position="1"/>
        <end position="23"/>
    </location>
</feature>
<dbReference type="Pfam" id="PF18492">
    <property type="entry name" value="ORF_2_N"/>
    <property type="match status" value="1"/>
</dbReference>
<evidence type="ECO:0000256" key="1">
    <source>
        <dbReference type="SAM" id="SignalP"/>
    </source>
</evidence>
<organism evidence="3 4">
    <name type="scientific">Idiomarina aquatica</name>
    <dbReference type="NCBI Taxonomy" id="1327752"/>
    <lineage>
        <taxon>Bacteria</taxon>
        <taxon>Pseudomonadati</taxon>
        <taxon>Pseudomonadota</taxon>
        <taxon>Gammaproteobacteria</taxon>
        <taxon>Alteromonadales</taxon>
        <taxon>Idiomarinaceae</taxon>
        <taxon>Idiomarina</taxon>
    </lineage>
</organism>
<accession>A0A4R6PSZ4</accession>
<proteinExistence type="predicted"/>
<reference evidence="3 4" key="1">
    <citation type="submission" date="2019-03" db="EMBL/GenBank/DDBJ databases">
        <title>Freshwater and sediment microbial communities from various areas in North America, analyzing microbe dynamics in response to fracking.</title>
        <authorList>
            <person name="Lamendella R."/>
        </authorList>
    </citation>
    <scope>NUCLEOTIDE SEQUENCE [LARGE SCALE GENOMIC DNA]</scope>
    <source>
        <strain evidence="3 4">18_TX</strain>
    </source>
</reference>
<evidence type="ECO:0000313" key="4">
    <source>
        <dbReference type="Proteomes" id="UP000295531"/>
    </source>
</evidence>
<protein>
    <recommendedName>
        <fullName evidence="2">ASP external chaperone domain-containing protein</fullName>
    </recommendedName>
</protein>
<evidence type="ECO:0000313" key="3">
    <source>
        <dbReference type="EMBL" id="TDP40257.1"/>
    </source>
</evidence>
<comment type="caution">
    <text evidence="3">The sequence shown here is derived from an EMBL/GenBank/DDBJ whole genome shotgun (WGS) entry which is preliminary data.</text>
</comment>
<dbReference type="InterPro" id="IPR040536">
    <property type="entry name" value="ASPCH"/>
</dbReference>
<dbReference type="RefSeq" id="WP_133538717.1">
    <property type="nucleotide sequence ID" value="NZ_SNXI01000002.1"/>
</dbReference>
<name>A0A4R6PSZ4_9GAMM</name>
<feature type="domain" description="ASP external chaperone" evidence="2">
    <location>
        <begin position="58"/>
        <end position="153"/>
    </location>
</feature>
<feature type="chain" id="PRO_5020532082" description="ASP external chaperone domain-containing protein" evidence="1">
    <location>
        <begin position="24"/>
        <end position="157"/>
    </location>
</feature>
<dbReference type="AlphaFoldDB" id="A0A4R6PSZ4"/>
<keyword evidence="4" id="KW-1185">Reference proteome</keyword>
<dbReference type="Proteomes" id="UP000295531">
    <property type="component" value="Unassembled WGS sequence"/>
</dbReference>
<keyword evidence="1" id="KW-0732">Signal</keyword>